<organism evidence="2">
    <name type="scientific">Ixodes ricinus</name>
    <name type="common">Common tick</name>
    <name type="synonym">Acarus ricinus</name>
    <dbReference type="NCBI Taxonomy" id="34613"/>
    <lineage>
        <taxon>Eukaryota</taxon>
        <taxon>Metazoa</taxon>
        <taxon>Ecdysozoa</taxon>
        <taxon>Arthropoda</taxon>
        <taxon>Chelicerata</taxon>
        <taxon>Arachnida</taxon>
        <taxon>Acari</taxon>
        <taxon>Parasitiformes</taxon>
        <taxon>Ixodida</taxon>
        <taxon>Ixodoidea</taxon>
        <taxon>Ixodidae</taxon>
        <taxon>Ixodinae</taxon>
        <taxon>Ixodes</taxon>
    </lineage>
</organism>
<name>A0A6B0U5J7_IXORI</name>
<feature type="region of interest" description="Disordered" evidence="1">
    <location>
        <begin position="29"/>
        <end position="87"/>
    </location>
</feature>
<accession>A0A6B0U5J7</accession>
<dbReference type="AlphaFoldDB" id="A0A6B0U5J7"/>
<reference evidence="2" key="1">
    <citation type="submission" date="2019-12" db="EMBL/GenBank/DDBJ databases">
        <title>An insight into the sialome of adult female Ixodes ricinus ticks feeding for 6 days.</title>
        <authorList>
            <person name="Perner J."/>
            <person name="Ribeiro J.M.C."/>
        </authorList>
    </citation>
    <scope>NUCLEOTIDE SEQUENCE</scope>
    <source>
        <strain evidence="2">Semi-engorged</strain>
        <tissue evidence="2">Salivary glands</tissue>
    </source>
</reference>
<evidence type="ECO:0000256" key="1">
    <source>
        <dbReference type="SAM" id="MobiDB-lite"/>
    </source>
</evidence>
<proteinExistence type="predicted"/>
<dbReference type="EMBL" id="GIFC01003548">
    <property type="protein sequence ID" value="MXU85631.1"/>
    <property type="molecule type" value="Transcribed_RNA"/>
</dbReference>
<evidence type="ECO:0000313" key="2">
    <source>
        <dbReference type="EMBL" id="MXU85631.1"/>
    </source>
</evidence>
<sequence>MLRHSSRTPPEMCASAVSPSCLCLWCPSSSSLPSAPCSSSARSGTDAGRFRASMSPRALLSKSPVIHSAFGSQSGRARESRRIHRSH</sequence>
<feature type="compositionally biased region" description="Low complexity" evidence="1">
    <location>
        <begin position="29"/>
        <end position="40"/>
    </location>
</feature>
<protein>
    <submittedName>
        <fullName evidence="2">Putative secreted protein</fullName>
    </submittedName>
</protein>